<sequence>MQKSDRWPEDYDSSAPKGRPGSRRNSATLSRRNSLKKEKEKKSPPSSNSSTPKKTVKNNLDFVVTGKQITKRGDRANSLPGSYHRRPSIESGPAKSKRTFESPKRVLTPSNSSKSQETSLDDDVSLDLSQVSDFEDTNSKYGIKKKFNALATSTPKPQKTQKSRSCSLQSQIHVQKLENSRREKSLESAKQSFSSMSRDSMRTCSSGYRYGDLDYSSVSPEYSGQSSADISPRVSRPSDTPVTPRSQDMQVSSCVSTYQDCSDTETKVEDFRKPETGEWNNFWANYNNSISEVPLKSYYDQCPTPYRTDSFDLADLDIPNDETRKPSPEKLRSVNHVIRQEGLRLTPRETQNMVKCAHILALAQEIIIKIYFSVPEESKKEMTTQTDISLPNTKSAPRIFENILRQLSRSSLEDKIKETKEIVARNAEKEKNKGKQEEKNTDKIKDQDENNTQKHEEKSADKPQERDVEKQEEKCVEENHEKLQEKCVEKHEENDTDKSKSNEAIKE</sequence>
<accession>A0ACC1DKF1</accession>
<gene>
    <name evidence="1" type="ORF">K1T71_000576</name>
</gene>
<evidence type="ECO:0000313" key="1">
    <source>
        <dbReference type="EMBL" id="KAJ0184153.1"/>
    </source>
</evidence>
<comment type="caution">
    <text evidence="1">The sequence shown here is derived from an EMBL/GenBank/DDBJ whole genome shotgun (WGS) entry which is preliminary data.</text>
</comment>
<keyword evidence="2" id="KW-1185">Reference proteome</keyword>
<dbReference type="Proteomes" id="UP000824533">
    <property type="component" value="Linkage Group LG01"/>
</dbReference>
<protein>
    <submittedName>
        <fullName evidence="1">Uncharacterized protein</fullName>
    </submittedName>
</protein>
<evidence type="ECO:0000313" key="2">
    <source>
        <dbReference type="Proteomes" id="UP000824533"/>
    </source>
</evidence>
<proteinExistence type="predicted"/>
<reference evidence="1 2" key="1">
    <citation type="journal article" date="2021" name="Front. Genet.">
        <title>Chromosome-Level Genome Assembly Reveals Significant Gene Expansion in the Toll and IMD Signaling Pathways of Dendrolimus kikuchii.</title>
        <authorList>
            <person name="Zhou J."/>
            <person name="Wu P."/>
            <person name="Xiong Z."/>
            <person name="Liu N."/>
            <person name="Zhao N."/>
            <person name="Ji M."/>
            <person name="Qiu Y."/>
            <person name="Yang B."/>
        </authorList>
    </citation>
    <scope>NUCLEOTIDE SEQUENCE [LARGE SCALE GENOMIC DNA]</scope>
    <source>
        <strain evidence="1">Ann1</strain>
    </source>
</reference>
<dbReference type="EMBL" id="CM034387">
    <property type="protein sequence ID" value="KAJ0184153.1"/>
    <property type="molecule type" value="Genomic_DNA"/>
</dbReference>
<organism evidence="1 2">
    <name type="scientific">Dendrolimus kikuchii</name>
    <dbReference type="NCBI Taxonomy" id="765133"/>
    <lineage>
        <taxon>Eukaryota</taxon>
        <taxon>Metazoa</taxon>
        <taxon>Ecdysozoa</taxon>
        <taxon>Arthropoda</taxon>
        <taxon>Hexapoda</taxon>
        <taxon>Insecta</taxon>
        <taxon>Pterygota</taxon>
        <taxon>Neoptera</taxon>
        <taxon>Endopterygota</taxon>
        <taxon>Lepidoptera</taxon>
        <taxon>Glossata</taxon>
        <taxon>Ditrysia</taxon>
        <taxon>Bombycoidea</taxon>
        <taxon>Lasiocampidae</taxon>
        <taxon>Dendrolimus</taxon>
    </lineage>
</organism>
<name>A0ACC1DKF1_9NEOP</name>